<dbReference type="InterPro" id="IPR051053">
    <property type="entry name" value="ECH/Chromodomain_protein"/>
</dbReference>
<evidence type="ECO:0000313" key="2">
    <source>
        <dbReference type="EMBL" id="PFH47946.1"/>
    </source>
</evidence>
<dbReference type="CDD" id="cd06558">
    <property type="entry name" value="crotonase-like"/>
    <property type="match status" value="1"/>
</dbReference>
<dbReference type="EMBL" id="KZ302083">
    <property type="protein sequence ID" value="PFH47946.1"/>
    <property type="molecule type" value="Genomic_DNA"/>
</dbReference>
<dbReference type="InterPro" id="IPR014748">
    <property type="entry name" value="Enoyl-CoA_hydra_C"/>
</dbReference>
<organism evidence="2 3">
    <name type="scientific">Amanita thiersii Skay4041</name>
    <dbReference type="NCBI Taxonomy" id="703135"/>
    <lineage>
        <taxon>Eukaryota</taxon>
        <taxon>Fungi</taxon>
        <taxon>Dikarya</taxon>
        <taxon>Basidiomycota</taxon>
        <taxon>Agaricomycotina</taxon>
        <taxon>Agaricomycetes</taxon>
        <taxon>Agaricomycetidae</taxon>
        <taxon>Agaricales</taxon>
        <taxon>Pluteineae</taxon>
        <taxon>Amanitaceae</taxon>
        <taxon>Amanita</taxon>
    </lineage>
</organism>
<dbReference type="STRING" id="703135.A0A2A9NJK3"/>
<comment type="similarity">
    <text evidence="1">Belongs to the enoyl-CoA hydratase/isomerase family.</text>
</comment>
<accession>A0A2A9NJK3</accession>
<dbReference type="Proteomes" id="UP000242287">
    <property type="component" value="Unassembled WGS sequence"/>
</dbReference>
<dbReference type="PANTHER" id="PTHR43684">
    <property type="match status" value="1"/>
</dbReference>
<dbReference type="InterPro" id="IPR029045">
    <property type="entry name" value="ClpP/crotonase-like_dom_sf"/>
</dbReference>
<reference evidence="2 3" key="1">
    <citation type="submission" date="2014-02" db="EMBL/GenBank/DDBJ databases">
        <title>Transposable element dynamics among asymbiotic and ectomycorrhizal Amanita fungi.</title>
        <authorList>
            <consortium name="DOE Joint Genome Institute"/>
            <person name="Hess J."/>
            <person name="Skrede I."/>
            <person name="Wolfe B."/>
            <person name="LaButti K."/>
            <person name="Ohm R.A."/>
            <person name="Grigoriev I.V."/>
            <person name="Pringle A."/>
        </authorList>
    </citation>
    <scope>NUCLEOTIDE SEQUENCE [LARGE SCALE GENOMIC DNA]</scope>
    <source>
        <strain evidence="2 3">SKay4041</strain>
    </source>
</reference>
<dbReference type="OrthoDB" id="2018133at2759"/>
<evidence type="ECO:0000256" key="1">
    <source>
        <dbReference type="ARBA" id="ARBA00005254"/>
    </source>
</evidence>
<dbReference type="AlphaFoldDB" id="A0A2A9NJK3"/>
<name>A0A2A9NJK3_9AGAR</name>
<dbReference type="InterPro" id="IPR001753">
    <property type="entry name" value="Enoyl-CoA_hydra/iso"/>
</dbReference>
<sequence length="301" mass="33216">MSLPDYAALGFTDILVTLDDPIATVLINRAKHYNTFSDKLCTECIQVFDLFDKDDRVRVVILTADPTAPVFCAGADITSGWDRLCHPDASTEGHQVHRDPGGQLTLAIYKCRKITIAAVNGHAAGVGMTALQLPFDLRFVWEGARLTFPFVRRGINPEAASTYLLPRLLGHSRAASLLLTGSTFPATSPIISALYHQLLPIRDQVYPAAKALAHELASTTSQAAIAYTKSLLQHPGKSVEENHLLDSHVFSILVHQSDPKEGALAFREKRAPRFKDTLSTISVPWTSWWRKLDLKHAKSRL</sequence>
<dbReference type="Gene3D" id="1.10.12.10">
    <property type="entry name" value="Lyase 2-enoyl-coa Hydratase, Chain A, domain 2"/>
    <property type="match status" value="1"/>
</dbReference>
<protein>
    <recommendedName>
        <fullName evidence="4">Enoyl-CoA hydratase</fullName>
    </recommendedName>
</protein>
<evidence type="ECO:0008006" key="4">
    <source>
        <dbReference type="Google" id="ProtNLM"/>
    </source>
</evidence>
<dbReference type="Gene3D" id="3.90.226.10">
    <property type="entry name" value="2-enoyl-CoA Hydratase, Chain A, domain 1"/>
    <property type="match status" value="1"/>
</dbReference>
<gene>
    <name evidence="2" type="ORF">AMATHDRAFT_76956</name>
</gene>
<dbReference type="SUPFAM" id="SSF52096">
    <property type="entry name" value="ClpP/crotonase"/>
    <property type="match status" value="1"/>
</dbReference>
<proteinExistence type="inferred from homology"/>
<keyword evidence="3" id="KW-1185">Reference proteome</keyword>
<evidence type="ECO:0000313" key="3">
    <source>
        <dbReference type="Proteomes" id="UP000242287"/>
    </source>
</evidence>
<dbReference type="PANTHER" id="PTHR43684:SF4">
    <property type="entry name" value="ENOYL-COA HYDRATASE_ISOMERASE FAMILY PROTEIN (AFU_ORTHOLOGUE AFUA_1G01890)"/>
    <property type="match status" value="1"/>
</dbReference>
<dbReference type="Pfam" id="PF00378">
    <property type="entry name" value="ECH_1"/>
    <property type="match status" value="1"/>
</dbReference>